<reference evidence="4 5" key="1">
    <citation type="submission" date="2016-10" db="EMBL/GenBank/DDBJ databases">
        <title>Comparative genomics uncovers the prolific and rare metabolic potential of the cyanobacterial genus Moorea.</title>
        <authorList>
            <person name="Leao T."/>
            <person name="Castelao G."/>
            <person name="Korobeynikov A."/>
            <person name="Monroe E.A."/>
            <person name="Podell S."/>
            <person name="Glukhov E."/>
            <person name="Allen E."/>
            <person name="Gerwick W.H."/>
            <person name="Gerwick L."/>
        </authorList>
    </citation>
    <scope>NUCLEOTIDE SEQUENCE [LARGE SCALE GENOMIC DNA]</scope>
    <source>
        <strain evidence="4 5">PNG5-198</strain>
    </source>
</reference>
<dbReference type="InterPro" id="IPR050816">
    <property type="entry name" value="Flavin-dep_Halogenase_NPB"/>
</dbReference>
<feature type="active site" evidence="2">
    <location>
        <position position="83"/>
    </location>
</feature>
<dbReference type="Gene3D" id="3.50.50.60">
    <property type="entry name" value="FAD/NAD(P)-binding domain"/>
    <property type="match status" value="1"/>
</dbReference>
<dbReference type="SMR" id="A0A1U7N9N6"/>
<evidence type="ECO:0008006" key="6">
    <source>
        <dbReference type="Google" id="ProtNLM"/>
    </source>
</evidence>
<evidence type="ECO:0000256" key="2">
    <source>
        <dbReference type="PIRSR" id="PIRSR011396-1"/>
    </source>
</evidence>
<protein>
    <recommendedName>
        <fullName evidence="6">Tryptophan halogenase</fullName>
    </recommendedName>
</protein>
<sequence>MNTVSNPNIIKTIIIVGGGTSGWLSAAYLSKFLQDSCQITLIESSDIGTVGVGEATLPTLQITFKLLGLSEFDWMTRCNASFKLGIKFVNWSGSSKPDIFWHPFGQLKSSPNLGIPISQYWLKNYLQGNTAAFDESCFEHINLCAAQKSPKSYDSPEYSGNIEYAYHLDAGKLATYLKERAKSAGVRHIVDNVLDVALDHRGFISHVITENHSNQTADFFIDCSGFRGLLINQALQEPFISYGDSLFCDRAIAISIPYEKGDRYNYNNGGINPYSTATALSSGWAWNVPLVERSGNGYVYSSSFMSQDDAETEFRKHLGDKANDQPAKYIKTRVGRTRNTWAKNCVSIGLSGGFIEPLESTGIYLVELGLEALIRHFPEKSFSPLLINNYNRFMREIYEEIRDFIVMHYCLTQREYTPFWRTNKYHNFIPDSLQEKLNLWKVMWPIYHGNIGHLFPDYSYVCILAGMGYFPVQSLPLLGYGEHSQEDKIILKTKSRSEQLRELLPDHHEYLQQMFLRNFKASWQSLLAHSSKPMPSSSLSTIVR</sequence>
<feature type="binding site" evidence="3">
    <location>
        <position position="83"/>
    </location>
    <ligand>
        <name>7-chloro-L-tryptophan</name>
        <dbReference type="ChEBI" id="CHEBI:58713"/>
    </ligand>
</feature>
<evidence type="ECO:0000313" key="5">
    <source>
        <dbReference type="Proteomes" id="UP000186657"/>
    </source>
</evidence>
<evidence type="ECO:0000256" key="3">
    <source>
        <dbReference type="PIRSR" id="PIRSR011396-2"/>
    </source>
</evidence>
<comment type="caution">
    <text evidence="4">The sequence shown here is derived from an EMBL/GenBank/DDBJ whole genome shotgun (WGS) entry which is preliminary data.</text>
</comment>
<dbReference type="InterPro" id="IPR033856">
    <property type="entry name" value="Trp_halogen"/>
</dbReference>
<name>A0A1U7N9N6_9CYAN</name>
<dbReference type="InterPro" id="IPR036188">
    <property type="entry name" value="FAD/NAD-bd_sf"/>
</dbReference>
<feature type="binding site" evidence="3">
    <location>
        <position position="193"/>
    </location>
    <ligand>
        <name>FAD</name>
        <dbReference type="ChEBI" id="CHEBI:57692"/>
    </ligand>
</feature>
<accession>A0A1U7N9N6</accession>
<keyword evidence="5" id="KW-1185">Reference proteome</keyword>
<keyword evidence="3" id="KW-0274">FAD</keyword>
<proteinExistence type="inferred from homology"/>
<dbReference type="Pfam" id="PF04820">
    <property type="entry name" value="Trp_halogenase"/>
    <property type="match status" value="1"/>
</dbReference>
<dbReference type="PANTHER" id="PTHR43747">
    <property type="entry name" value="FAD-BINDING PROTEIN"/>
    <property type="match status" value="1"/>
</dbReference>
<dbReference type="Proteomes" id="UP000186657">
    <property type="component" value="Unassembled WGS sequence"/>
</dbReference>
<dbReference type="PIRSF" id="PIRSF011396">
    <property type="entry name" value="Trp_halogenase"/>
    <property type="match status" value="1"/>
</dbReference>
<dbReference type="EMBL" id="MKZS01000001">
    <property type="protein sequence ID" value="OLT62670.1"/>
    <property type="molecule type" value="Genomic_DNA"/>
</dbReference>
<feature type="binding site" evidence="3">
    <location>
        <position position="359"/>
    </location>
    <ligand>
        <name>L-tryptophan</name>
        <dbReference type="ChEBI" id="CHEBI:57912"/>
    </ligand>
</feature>
<comment type="similarity">
    <text evidence="1">Belongs to the flavin-dependent halogenase family. Bacterial tryptophan halogenase subfamily.</text>
</comment>
<evidence type="ECO:0000313" key="4">
    <source>
        <dbReference type="EMBL" id="OLT62670.1"/>
    </source>
</evidence>
<feature type="binding site" evidence="3">
    <location>
        <position position="363"/>
    </location>
    <ligand>
        <name>FAD</name>
        <dbReference type="ChEBI" id="CHEBI:57692"/>
    </ligand>
</feature>
<organism evidence="4 5">
    <name type="scientific">Moorena bouillonii PNG</name>
    <dbReference type="NCBI Taxonomy" id="568701"/>
    <lineage>
        <taxon>Bacteria</taxon>
        <taxon>Bacillati</taxon>
        <taxon>Cyanobacteriota</taxon>
        <taxon>Cyanophyceae</taxon>
        <taxon>Coleofasciculales</taxon>
        <taxon>Coleofasciculaceae</taxon>
        <taxon>Moorena</taxon>
    </lineage>
</organism>
<evidence type="ECO:0000256" key="1">
    <source>
        <dbReference type="ARBA" id="ARBA00038396"/>
    </source>
</evidence>
<feature type="binding site" evidence="3">
    <location>
        <position position="350"/>
    </location>
    <ligand>
        <name>FAD</name>
        <dbReference type="ChEBI" id="CHEBI:57692"/>
    </ligand>
</feature>
<gene>
    <name evidence="4" type="ORF">BJP37_30220</name>
</gene>
<dbReference type="GO" id="GO:0004497">
    <property type="term" value="F:monooxygenase activity"/>
    <property type="evidence" value="ECO:0007669"/>
    <property type="project" value="InterPro"/>
</dbReference>
<dbReference type="AlphaFoldDB" id="A0A1U7N9N6"/>
<dbReference type="PANTHER" id="PTHR43747:SF4">
    <property type="entry name" value="FLAVIN-DEPENDENT TRYPTOPHAN HALOGENASE"/>
    <property type="match status" value="1"/>
</dbReference>
<dbReference type="InterPro" id="IPR006905">
    <property type="entry name" value="Flavin_halogenase"/>
</dbReference>
<keyword evidence="3" id="KW-0285">Flavoprotein</keyword>
<dbReference type="SUPFAM" id="SSF51905">
    <property type="entry name" value="FAD/NAD(P)-binding domain"/>
    <property type="match status" value="1"/>
</dbReference>
<dbReference type="RefSeq" id="WP_075904939.1">
    <property type="nucleotide sequence ID" value="NZ_MKZS01000001.1"/>
</dbReference>
<keyword evidence="3" id="KW-0547">Nucleotide-binding</keyword>
<dbReference type="GO" id="GO:0000166">
    <property type="term" value="F:nucleotide binding"/>
    <property type="evidence" value="ECO:0007669"/>
    <property type="project" value="UniProtKB-KW"/>
</dbReference>